<protein>
    <submittedName>
        <fullName evidence="2">Uncharacterized protein</fullName>
    </submittedName>
</protein>
<dbReference type="Proteomes" id="UP000316628">
    <property type="component" value="Unassembled WGS sequence"/>
</dbReference>
<proteinExistence type="predicted"/>
<feature type="region of interest" description="Disordered" evidence="1">
    <location>
        <begin position="26"/>
        <end position="71"/>
    </location>
</feature>
<sequence>MSTPTETKTDFVDEAFEDVDTVEQVRQDGTTTTVVPETEPDRHEHHHHTHEDGELSPLCAGGGCPDGQPAK</sequence>
<feature type="compositionally biased region" description="Basic and acidic residues" evidence="1">
    <location>
        <begin position="39"/>
        <end position="53"/>
    </location>
</feature>
<keyword evidence="3" id="KW-1185">Reference proteome</keyword>
<gene>
    <name evidence="2" type="ORF">FHX81_6858</name>
</gene>
<name>A0A543JNS8_9PSEU</name>
<reference evidence="2 3" key="1">
    <citation type="submission" date="2019-06" db="EMBL/GenBank/DDBJ databases">
        <title>Sequencing the genomes of 1000 actinobacteria strains.</title>
        <authorList>
            <person name="Klenk H.-P."/>
        </authorList>
    </citation>
    <scope>NUCLEOTIDE SEQUENCE [LARGE SCALE GENOMIC DNA]</scope>
    <source>
        <strain evidence="2 3">DSM 45456</strain>
    </source>
</reference>
<accession>A0A543JNS8</accession>
<dbReference type="EMBL" id="VFPP01000001">
    <property type="protein sequence ID" value="TQM84414.1"/>
    <property type="molecule type" value="Genomic_DNA"/>
</dbReference>
<dbReference type="RefSeq" id="WP_141982598.1">
    <property type="nucleotide sequence ID" value="NZ_VFPP01000001.1"/>
</dbReference>
<comment type="caution">
    <text evidence="2">The sequence shown here is derived from an EMBL/GenBank/DDBJ whole genome shotgun (WGS) entry which is preliminary data.</text>
</comment>
<evidence type="ECO:0000313" key="3">
    <source>
        <dbReference type="Proteomes" id="UP000316628"/>
    </source>
</evidence>
<evidence type="ECO:0000256" key="1">
    <source>
        <dbReference type="SAM" id="MobiDB-lite"/>
    </source>
</evidence>
<dbReference type="AlphaFoldDB" id="A0A543JNS8"/>
<organism evidence="2 3">
    <name type="scientific">Saccharothrix saharensis</name>
    <dbReference type="NCBI Taxonomy" id="571190"/>
    <lineage>
        <taxon>Bacteria</taxon>
        <taxon>Bacillati</taxon>
        <taxon>Actinomycetota</taxon>
        <taxon>Actinomycetes</taxon>
        <taxon>Pseudonocardiales</taxon>
        <taxon>Pseudonocardiaceae</taxon>
        <taxon>Saccharothrix</taxon>
    </lineage>
</organism>
<evidence type="ECO:0000313" key="2">
    <source>
        <dbReference type="EMBL" id="TQM84414.1"/>
    </source>
</evidence>